<accession>A0A246KYT6</accession>
<organism evidence="1 2">
    <name type="scientific">Stenotrophomonas pavanii</name>
    <dbReference type="NCBI Taxonomy" id="487698"/>
    <lineage>
        <taxon>Bacteria</taxon>
        <taxon>Pseudomonadati</taxon>
        <taxon>Pseudomonadota</taxon>
        <taxon>Gammaproteobacteria</taxon>
        <taxon>Lysobacterales</taxon>
        <taxon>Lysobacteraceae</taxon>
        <taxon>Stenotrophomonas</taxon>
    </lineage>
</organism>
<comment type="caution">
    <text evidence="1">The sequence shown here is derived from an EMBL/GenBank/DDBJ whole genome shotgun (WGS) entry which is preliminary data.</text>
</comment>
<gene>
    <name evidence="1" type="ORF">CEE55_10815</name>
</gene>
<dbReference type="Pfam" id="PF17212">
    <property type="entry name" value="Tube"/>
    <property type="match status" value="1"/>
</dbReference>
<dbReference type="AlphaFoldDB" id="A0A246KYT6"/>
<evidence type="ECO:0000313" key="2">
    <source>
        <dbReference type="Proteomes" id="UP000197904"/>
    </source>
</evidence>
<proteinExistence type="predicted"/>
<dbReference type="Proteomes" id="UP000197904">
    <property type="component" value="Unassembled WGS sequence"/>
</dbReference>
<evidence type="ECO:0008006" key="3">
    <source>
        <dbReference type="Google" id="ProtNLM"/>
    </source>
</evidence>
<dbReference type="InterPro" id="IPR033767">
    <property type="entry name" value="Tail_Gp11"/>
</dbReference>
<name>A0A246KYT6_9GAMM</name>
<sequence>MNLELTPTTELEAVNVLLGAIGEAPISDLEALGNLYASQARDTLRAVSREVQTAGWWFNTSESFTFTLNAEGKVLPPQSILKLVPARGSEPLVIRGTRLINPLTLADTFSSAPTADFVTWFLAYEELPESARRYIAVRAARLFQTSVLGSDQLYVFTEKHEEEAYLIFAQEHADFTYARGHNFLSGSADVSDIWDR</sequence>
<reference evidence="1 2" key="1">
    <citation type="submission" date="2017-06" db="EMBL/GenBank/DDBJ databases">
        <authorList>
            <person name="Kim H.J."/>
            <person name="Triplett B.A."/>
        </authorList>
    </citation>
    <scope>NUCLEOTIDE SEQUENCE [LARGE SCALE GENOMIC DNA]</scope>
    <source>
        <strain evidence="1 2">S18795</strain>
    </source>
</reference>
<protein>
    <recommendedName>
        <fullName evidence="3">Phage tail protein</fullName>
    </recommendedName>
</protein>
<dbReference type="RefSeq" id="WP_088476076.1">
    <property type="nucleotide sequence ID" value="NZ_NIXP01000075.1"/>
</dbReference>
<evidence type="ECO:0000313" key="1">
    <source>
        <dbReference type="EMBL" id="OWR33630.1"/>
    </source>
</evidence>
<dbReference type="EMBL" id="NIXP01000075">
    <property type="protein sequence ID" value="OWR33630.1"/>
    <property type="molecule type" value="Genomic_DNA"/>
</dbReference>